<evidence type="ECO:0000313" key="7">
    <source>
        <dbReference type="Proteomes" id="UP001516464"/>
    </source>
</evidence>
<keyword evidence="5" id="KW-0456">Lyase</keyword>
<keyword evidence="4" id="KW-0324">Glycolysis</keyword>
<protein>
    <recommendedName>
        <fullName evidence="3">fructose-bisphosphate aldolase</fullName>
        <ecNumber evidence="3">4.1.2.13</ecNumber>
    </recommendedName>
</protein>
<reference evidence="6 7" key="1">
    <citation type="submission" date="2019-01" db="EMBL/GenBank/DDBJ databases">
        <title>Genomes sequencing and comparative genomics of infectious freshwater microsporidia, Cucumispora dikerogammari and Thelohania contejeani.</title>
        <authorList>
            <person name="Cormier A."/>
            <person name="Giraud I."/>
            <person name="Wattier R."/>
            <person name="Teixeira M."/>
            <person name="Grandjean F."/>
            <person name="Rigaud T."/>
            <person name="Cordaux R."/>
        </authorList>
    </citation>
    <scope>NUCLEOTIDE SEQUENCE [LARGE SCALE GENOMIC DNA]</scope>
    <source>
        <strain evidence="6">T1</strain>
        <tissue evidence="6">Spores</tissue>
    </source>
</reference>
<dbReference type="InterPro" id="IPR000741">
    <property type="entry name" value="FBA_I"/>
</dbReference>
<evidence type="ECO:0000256" key="3">
    <source>
        <dbReference type="ARBA" id="ARBA00013068"/>
    </source>
</evidence>
<dbReference type="Pfam" id="PF00274">
    <property type="entry name" value="Glycolytic"/>
    <property type="match status" value="1"/>
</dbReference>
<name>A0ABQ7HXC7_9MICR</name>
<organism evidence="6 7">
    <name type="scientific">Astathelohania contejeani</name>
    <dbReference type="NCBI Taxonomy" id="164912"/>
    <lineage>
        <taxon>Eukaryota</taxon>
        <taxon>Fungi</taxon>
        <taxon>Fungi incertae sedis</taxon>
        <taxon>Microsporidia</taxon>
        <taxon>Astathelohaniidae</taxon>
        <taxon>Astathelohania</taxon>
    </lineage>
</organism>
<dbReference type="SUPFAM" id="SSF51569">
    <property type="entry name" value="Aldolase"/>
    <property type="match status" value="1"/>
</dbReference>
<dbReference type="InterPro" id="IPR013785">
    <property type="entry name" value="Aldolase_TIM"/>
</dbReference>
<accession>A0ABQ7HXC7</accession>
<dbReference type="Proteomes" id="UP001516464">
    <property type="component" value="Unassembled WGS sequence"/>
</dbReference>
<gene>
    <name evidence="6" type="ORF">TCON_2013</name>
</gene>
<dbReference type="Gene3D" id="3.20.20.70">
    <property type="entry name" value="Aldolase class I"/>
    <property type="match status" value="1"/>
</dbReference>
<proteinExistence type="inferred from homology"/>
<dbReference type="NCBIfam" id="NF033379">
    <property type="entry name" value="FrucBisAld_I"/>
    <property type="match status" value="1"/>
</dbReference>
<evidence type="ECO:0000256" key="4">
    <source>
        <dbReference type="ARBA" id="ARBA00023152"/>
    </source>
</evidence>
<dbReference type="EC" id="4.1.2.13" evidence="3"/>
<evidence type="ECO:0000313" key="6">
    <source>
        <dbReference type="EMBL" id="KAF7682768.1"/>
    </source>
</evidence>
<evidence type="ECO:0000256" key="2">
    <source>
        <dbReference type="ARBA" id="ARBA00010387"/>
    </source>
</evidence>
<dbReference type="PANTHER" id="PTHR11627">
    <property type="entry name" value="FRUCTOSE-BISPHOSPHATE ALDOLASE"/>
    <property type="match status" value="1"/>
</dbReference>
<sequence length="336" mass="37648">MDSLSNENLHQLGITARSLVEDGKGILAADESPRSIEKRLETNGIKNTKENRRAFRELLITTPEISKMIGGVILHDETFDQRNDVGDLLVDLLVEKGIAPGIKLDLGLEDLNDKEKISIGLDDLEERCALPKYKNAKFAKWRSIFRITENTPTEDTIEKNCEVLAKYAFICQKHGLVPIVEPEILWDGRYGMREAYIQSNVILSCLMYHLNRAGVYIPGVVVKTGFVSTGKEMKTKDDIKEISAMTFSSLIASIPCGIGGVVFLSGGHSPEDSTEYLNNINKEKGKRTWKISFSFGRALTDPVLAVWKGDERNKIQAQEKFKELVKRNYLAARGEL</sequence>
<comment type="pathway">
    <text evidence="1">Carbohydrate degradation; glycolysis; D-glyceraldehyde 3-phosphate and glycerone phosphate from D-glucose: step 4/4.</text>
</comment>
<keyword evidence="7" id="KW-1185">Reference proteome</keyword>
<evidence type="ECO:0000256" key="1">
    <source>
        <dbReference type="ARBA" id="ARBA00004714"/>
    </source>
</evidence>
<evidence type="ECO:0000256" key="5">
    <source>
        <dbReference type="ARBA" id="ARBA00023239"/>
    </source>
</evidence>
<dbReference type="EMBL" id="SBIQ01000183">
    <property type="protein sequence ID" value="KAF7682768.1"/>
    <property type="molecule type" value="Genomic_DNA"/>
</dbReference>
<comment type="similarity">
    <text evidence="2">Belongs to the class I fructose-bisphosphate aldolase family.</text>
</comment>
<comment type="caution">
    <text evidence="6">The sequence shown here is derived from an EMBL/GenBank/DDBJ whole genome shotgun (WGS) entry which is preliminary data.</text>
</comment>